<name>A0ACC0HVT0_9ERIC</name>
<dbReference type="Proteomes" id="UP001060215">
    <property type="component" value="Chromosome 4"/>
</dbReference>
<dbReference type="EMBL" id="CM045761">
    <property type="protein sequence ID" value="KAI8016560.1"/>
    <property type="molecule type" value="Genomic_DNA"/>
</dbReference>
<evidence type="ECO:0000313" key="1">
    <source>
        <dbReference type="EMBL" id="KAI8016560.1"/>
    </source>
</evidence>
<protein>
    <submittedName>
        <fullName evidence="1">Transmembrane protein 56</fullName>
    </submittedName>
</protein>
<gene>
    <name evidence="1" type="ORF">LOK49_LG05G01576</name>
</gene>
<keyword evidence="2" id="KW-1185">Reference proteome</keyword>
<evidence type="ECO:0000313" key="2">
    <source>
        <dbReference type="Proteomes" id="UP001060215"/>
    </source>
</evidence>
<organism evidence="1 2">
    <name type="scientific">Camellia lanceoleosa</name>
    <dbReference type="NCBI Taxonomy" id="1840588"/>
    <lineage>
        <taxon>Eukaryota</taxon>
        <taxon>Viridiplantae</taxon>
        <taxon>Streptophyta</taxon>
        <taxon>Embryophyta</taxon>
        <taxon>Tracheophyta</taxon>
        <taxon>Spermatophyta</taxon>
        <taxon>Magnoliopsida</taxon>
        <taxon>eudicotyledons</taxon>
        <taxon>Gunneridae</taxon>
        <taxon>Pentapetalae</taxon>
        <taxon>asterids</taxon>
        <taxon>Ericales</taxon>
        <taxon>Theaceae</taxon>
        <taxon>Camellia</taxon>
    </lineage>
</organism>
<sequence length="275" mass="31285">MMVGLVFDSGMVSSNQECHWLLSAFAGIVMCKIVYDLTGVVSLLFFKGYAKLNDAEKIEWKSRGFSTFHALVVAIASVYLFLFSNLFYEDSHKELIINRRSTLSDTILGISIGYFLSDSVMMFWHFPALGGMEFILHHGLSIFSIFLSLVSKQGQVYIIMVLFTECTTPFVNLRWYLDVAGEKNSKLYICNGAALFVGWLVGRILLFTFFFYHVITHFDQVKDVFLLGFYSLIAVPPVLAMMNLFWFWKIARGMMNTLSKAGYCKQSPPYGPVNL</sequence>
<proteinExistence type="predicted"/>
<keyword evidence="1" id="KW-0472">Membrane</keyword>
<comment type="caution">
    <text evidence="1">The sequence shown here is derived from an EMBL/GenBank/DDBJ whole genome shotgun (WGS) entry which is preliminary data.</text>
</comment>
<accession>A0ACC0HVT0</accession>
<reference evidence="1 2" key="1">
    <citation type="journal article" date="2022" name="Plant J.">
        <title>Chromosome-level genome of Camellia lanceoleosa provides a valuable resource for understanding genome evolution and self-incompatibility.</title>
        <authorList>
            <person name="Gong W."/>
            <person name="Xiao S."/>
            <person name="Wang L."/>
            <person name="Liao Z."/>
            <person name="Chang Y."/>
            <person name="Mo W."/>
            <person name="Hu G."/>
            <person name="Li W."/>
            <person name="Zhao G."/>
            <person name="Zhu H."/>
            <person name="Hu X."/>
            <person name="Ji K."/>
            <person name="Xiang X."/>
            <person name="Song Q."/>
            <person name="Yuan D."/>
            <person name="Jin S."/>
            <person name="Zhang L."/>
        </authorList>
    </citation>
    <scope>NUCLEOTIDE SEQUENCE [LARGE SCALE GENOMIC DNA]</scope>
    <source>
        <strain evidence="1">SQ_2022a</strain>
    </source>
</reference>
<keyword evidence="1" id="KW-0812">Transmembrane</keyword>